<reference evidence="4" key="1">
    <citation type="journal article" date="2019" name="Int. J. Syst. Evol. Microbiol.">
        <title>The Global Catalogue of Microorganisms (GCM) 10K type strain sequencing project: providing services to taxonomists for standard genome sequencing and annotation.</title>
        <authorList>
            <consortium name="The Broad Institute Genomics Platform"/>
            <consortium name="The Broad Institute Genome Sequencing Center for Infectious Disease"/>
            <person name="Wu L."/>
            <person name="Ma J."/>
        </authorList>
    </citation>
    <scope>NUCLEOTIDE SEQUENCE [LARGE SCALE GENOMIC DNA]</scope>
    <source>
        <strain evidence="4">CCUG 58938</strain>
    </source>
</reference>
<sequence>MKIRLAVMFACIAIGANAQKYTSEKSTVTFFSSAALEDIKADNAKASSVFDASNGNIAFVVPINEFQFKKSLMQEHFNEKYMETEKYPKSTFQGKIVGFDANAATQNVKAQGKLTIHGVTKDVEIPGTIEKQGDKLVMKSVFIVKLEDYKVDIPKLMWQNIAEQVEVTVNFTYKL</sequence>
<dbReference type="InterPro" id="IPR036761">
    <property type="entry name" value="TTHA0802/YceI-like_sf"/>
</dbReference>
<dbReference type="SUPFAM" id="SSF101874">
    <property type="entry name" value="YceI-like"/>
    <property type="match status" value="1"/>
</dbReference>
<organism evidence="3 4">
    <name type="scientific">Ohtaekwangia kribbensis</name>
    <dbReference type="NCBI Taxonomy" id="688913"/>
    <lineage>
        <taxon>Bacteria</taxon>
        <taxon>Pseudomonadati</taxon>
        <taxon>Bacteroidota</taxon>
        <taxon>Cytophagia</taxon>
        <taxon>Cytophagales</taxon>
        <taxon>Fulvivirgaceae</taxon>
        <taxon>Ohtaekwangia</taxon>
    </lineage>
</organism>
<feature type="domain" description="Lipid/polyisoprenoid-binding YceI-like" evidence="2">
    <location>
        <begin position="20"/>
        <end position="174"/>
    </location>
</feature>
<feature type="signal peptide" evidence="1">
    <location>
        <begin position="1"/>
        <end position="18"/>
    </location>
</feature>
<evidence type="ECO:0000256" key="1">
    <source>
        <dbReference type="SAM" id="SignalP"/>
    </source>
</evidence>
<dbReference type="InterPro" id="IPR007372">
    <property type="entry name" value="Lipid/polyisoprenoid-bd_YceI"/>
</dbReference>
<keyword evidence="4" id="KW-1185">Reference proteome</keyword>
<evidence type="ECO:0000259" key="2">
    <source>
        <dbReference type="SMART" id="SM00867"/>
    </source>
</evidence>
<dbReference type="Pfam" id="PF04264">
    <property type="entry name" value="YceI"/>
    <property type="match status" value="1"/>
</dbReference>
<dbReference type="PANTHER" id="PTHR34406:SF1">
    <property type="entry name" value="PROTEIN YCEI"/>
    <property type="match status" value="1"/>
</dbReference>
<dbReference type="SMART" id="SM00867">
    <property type="entry name" value="YceI"/>
    <property type="match status" value="1"/>
</dbReference>
<feature type="chain" id="PRO_5046479392" evidence="1">
    <location>
        <begin position="19"/>
        <end position="175"/>
    </location>
</feature>
<comment type="caution">
    <text evidence="3">The sequence shown here is derived from an EMBL/GenBank/DDBJ whole genome shotgun (WGS) entry which is preliminary data.</text>
</comment>
<accession>A0ABW3JWS6</accession>
<gene>
    <name evidence="3" type="ORF">ACFQ21_03610</name>
</gene>
<dbReference type="Gene3D" id="2.40.128.110">
    <property type="entry name" value="Lipid/polyisoprenoid-binding, YceI-like"/>
    <property type="match status" value="1"/>
</dbReference>
<proteinExistence type="predicted"/>
<dbReference type="PANTHER" id="PTHR34406">
    <property type="entry name" value="PROTEIN YCEI"/>
    <property type="match status" value="1"/>
</dbReference>
<dbReference type="Proteomes" id="UP001597112">
    <property type="component" value="Unassembled WGS sequence"/>
</dbReference>
<dbReference type="RefSeq" id="WP_377574967.1">
    <property type="nucleotide sequence ID" value="NZ_JBHTKA010000001.1"/>
</dbReference>
<name>A0ABW3JWS6_9BACT</name>
<evidence type="ECO:0000313" key="3">
    <source>
        <dbReference type="EMBL" id="MFD0998374.1"/>
    </source>
</evidence>
<protein>
    <submittedName>
        <fullName evidence="3">YceI family protein</fullName>
    </submittedName>
</protein>
<dbReference type="EMBL" id="JBHTKA010000001">
    <property type="protein sequence ID" value="MFD0998374.1"/>
    <property type="molecule type" value="Genomic_DNA"/>
</dbReference>
<keyword evidence="1" id="KW-0732">Signal</keyword>
<evidence type="ECO:0000313" key="4">
    <source>
        <dbReference type="Proteomes" id="UP001597112"/>
    </source>
</evidence>